<dbReference type="Pfam" id="PF10325">
    <property type="entry name" value="7TM_GPCR_Srz"/>
    <property type="match status" value="2"/>
</dbReference>
<evidence type="ECO:0008006" key="4">
    <source>
        <dbReference type="Google" id="ProtNLM"/>
    </source>
</evidence>
<keyword evidence="1" id="KW-1133">Transmembrane helix</keyword>
<gene>
    <name evidence="2" type="ORF">CRE_23518</name>
</gene>
<sequence length="251" mass="29650">MSNNSSIPPVQLKYLAGIAWVNFIALISVFPFYVHVFQMNRERDKTTPVFPIINQIYKSIKMVYIQFAVTLFLGYAFDPTEESRYFWVGCAAVLFEFCWMRIFCNVCYLLLILQAFQKFLIYFCPRIEKYVTLSERVVERIFWSAHVLMFPIILFEMFHGSFSFTYIPTFFQDYNDRWTIVATWQVADTKRIPLIIQLAYLGCNRRNLQAFLNSLNLKNVFKVVCCPWRQRSQVEVQPINLSRSSTGAPVY</sequence>
<feature type="transmembrane region" description="Helical" evidence="1">
    <location>
        <begin position="106"/>
        <end position="123"/>
    </location>
</feature>
<feature type="transmembrane region" description="Helical" evidence="1">
    <location>
        <begin position="143"/>
        <end position="167"/>
    </location>
</feature>
<keyword evidence="3" id="KW-1185">Reference proteome</keyword>
<evidence type="ECO:0000256" key="1">
    <source>
        <dbReference type="SAM" id="Phobius"/>
    </source>
</evidence>
<keyword evidence="1" id="KW-0812">Transmembrane</keyword>
<proteinExistence type="predicted"/>
<dbReference type="OrthoDB" id="5875403at2759"/>
<dbReference type="AlphaFoldDB" id="E3MH57"/>
<name>E3MH57_CAERE</name>
<dbReference type="InterPro" id="IPR018817">
    <property type="entry name" value="7TM_GPCR_serpentine_rcpt_Srz"/>
</dbReference>
<dbReference type="PANTHER" id="PTHR31720:SF12">
    <property type="entry name" value="SERPENTINE RECEPTOR, CLASS T-RELATED"/>
    <property type="match status" value="1"/>
</dbReference>
<dbReference type="EMBL" id="DS268444">
    <property type="protein sequence ID" value="EFP01714.1"/>
    <property type="molecule type" value="Genomic_DNA"/>
</dbReference>
<dbReference type="InParanoid" id="E3MH57"/>
<feature type="transmembrane region" description="Helical" evidence="1">
    <location>
        <begin position="12"/>
        <end position="36"/>
    </location>
</feature>
<feature type="transmembrane region" description="Helical" evidence="1">
    <location>
        <begin position="56"/>
        <end position="77"/>
    </location>
</feature>
<keyword evidence="1" id="KW-0472">Membrane</keyword>
<accession>E3MH57</accession>
<dbReference type="PANTHER" id="PTHR31720">
    <property type="entry name" value="SERPENTINE RECEPTOR, CLASS Z-RELATED"/>
    <property type="match status" value="1"/>
</dbReference>
<protein>
    <recommendedName>
        <fullName evidence="4">Serpentine Receptor, class Z</fullName>
    </recommendedName>
</protein>
<organism evidence="3">
    <name type="scientific">Caenorhabditis remanei</name>
    <name type="common">Caenorhabditis vulgaris</name>
    <dbReference type="NCBI Taxonomy" id="31234"/>
    <lineage>
        <taxon>Eukaryota</taxon>
        <taxon>Metazoa</taxon>
        <taxon>Ecdysozoa</taxon>
        <taxon>Nematoda</taxon>
        <taxon>Chromadorea</taxon>
        <taxon>Rhabditida</taxon>
        <taxon>Rhabditina</taxon>
        <taxon>Rhabditomorpha</taxon>
        <taxon>Rhabditoidea</taxon>
        <taxon>Rhabditidae</taxon>
        <taxon>Peloderinae</taxon>
        <taxon>Caenorhabditis</taxon>
    </lineage>
</organism>
<evidence type="ECO:0000313" key="3">
    <source>
        <dbReference type="Proteomes" id="UP000008281"/>
    </source>
</evidence>
<dbReference type="HOGENOM" id="CLU_056063_2_0_1"/>
<evidence type="ECO:0000313" key="2">
    <source>
        <dbReference type="EMBL" id="EFP01714.1"/>
    </source>
</evidence>
<dbReference type="Proteomes" id="UP000008281">
    <property type="component" value="Unassembled WGS sequence"/>
</dbReference>
<reference evidence="2" key="1">
    <citation type="submission" date="2007-07" db="EMBL/GenBank/DDBJ databases">
        <title>PCAP assembly of the Caenorhabditis remanei genome.</title>
        <authorList>
            <consortium name="The Caenorhabditis remanei Sequencing Consortium"/>
            <person name="Wilson R.K."/>
        </authorList>
    </citation>
    <scope>NUCLEOTIDE SEQUENCE [LARGE SCALE GENOMIC DNA]</scope>
    <source>
        <strain evidence="2">PB4641</strain>
    </source>
</reference>